<proteinExistence type="predicted"/>
<accession>X0WMZ3</accession>
<evidence type="ECO:0000313" key="1">
    <source>
        <dbReference type="EMBL" id="GAG14066.1"/>
    </source>
</evidence>
<reference evidence="1" key="1">
    <citation type="journal article" date="2014" name="Front. Microbiol.">
        <title>High frequency of phylogenetically diverse reductive dehalogenase-homologous genes in deep subseafloor sedimentary metagenomes.</title>
        <authorList>
            <person name="Kawai M."/>
            <person name="Futagami T."/>
            <person name="Toyoda A."/>
            <person name="Takaki Y."/>
            <person name="Nishi S."/>
            <person name="Hori S."/>
            <person name="Arai W."/>
            <person name="Tsubouchi T."/>
            <person name="Morono Y."/>
            <person name="Uchiyama I."/>
            <person name="Ito T."/>
            <person name="Fujiyama A."/>
            <person name="Inagaki F."/>
            <person name="Takami H."/>
        </authorList>
    </citation>
    <scope>NUCLEOTIDE SEQUENCE</scope>
    <source>
        <strain evidence="1">Expedition CK06-06</strain>
    </source>
</reference>
<dbReference type="EMBL" id="BARS01038783">
    <property type="protein sequence ID" value="GAG14066.1"/>
    <property type="molecule type" value="Genomic_DNA"/>
</dbReference>
<organism evidence="1">
    <name type="scientific">marine sediment metagenome</name>
    <dbReference type="NCBI Taxonomy" id="412755"/>
    <lineage>
        <taxon>unclassified sequences</taxon>
        <taxon>metagenomes</taxon>
        <taxon>ecological metagenomes</taxon>
    </lineage>
</organism>
<dbReference type="AlphaFoldDB" id="X0WMZ3"/>
<name>X0WMZ3_9ZZZZ</name>
<sequence length="77" mass="9194">MRKRDIIHLIKIEIYQRKLALKTKASKIGIYEDFGQKELRAIRSKFHYTELIYGTVQERKAAALIDTFNNWCMNFTI</sequence>
<comment type="caution">
    <text evidence="1">The sequence shown here is derived from an EMBL/GenBank/DDBJ whole genome shotgun (WGS) entry which is preliminary data.</text>
</comment>
<protein>
    <submittedName>
        <fullName evidence="1">Uncharacterized protein</fullName>
    </submittedName>
</protein>
<gene>
    <name evidence="1" type="ORF">S01H1_59298</name>
</gene>